<dbReference type="EMBL" id="CP001135">
    <property type="protein sequence ID" value="ACY83902.1"/>
    <property type="molecule type" value="Genomic_DNA"/>
</dbReference>
<reference evidence="13 14" key="1">
    <citation type="journal article" date="2009" name="PLoS ONE">
        <title>Genome sequence of the versatile fish pathogen Edwardsiella tarda provides insights into its adaptation to broad host ranges and intracellular niches.</title>
        <authorList>
            <person name="Wang Q."/>
            <person name="Yang M."/>
            <person name="Xiao J."/>
            <person name="Wu H."/>
            <person name="Wang X."/>
            <person name="Lv Y."/>
            <person name="Xu L."/>
            <person name="Zheng H."/>
            <person name="Wang S."/>
            <person name="Zhao G."/>
            <person name="Liu Q."/>
            <person name="Zhang Y."/>
        </authorList>
    </citation>
    <scope>NUCLEOTIDE SEQUENCE [LARGE SCALE GENOMIC DNA]</scope>
    <source>
        <strain evidence="14">EIB202 / CCTCC M208068</strain>
    </source>
</reference>
<feature type="binding site" evidence="9">
    <location>
        <position position="133"/>
    </location>
    <ligand>
        <name>substrate</name>
    </ligand>
</feature>
<evidence type="ECO:0000256" key="8">
    <source>
        <dbReference type="ARBA" id="ARBA00022801"/>
    </source>
</evidence>
<comment type="function">
    <text evidence="2">Catalyzes the hydrolysis of 5-hydroxyisourate (HIU) to 2-oxo-4-hydroxy-4-carboxy-5-ureidoimidazoline (OHCU).</text>
</comment>
<dbReference type="PANTHER" id="PTHR10395:SF7">
    <property type="entry name" value="5-HYDROXYISOURATE HYDROLASE"/>
    <property type="match status" value="1"/>
</dbReference>
<dbReference type="PROSITE" id="PS00768">
    <property type="entry name" value="TRANSTHYRETIN_1"/>
    <property type="match status" value="1"/>
</dbReference>
<gene>
    <name evidence="13" type="ordered locus">ETAE_1057</name>
</gene>
<evidence type="ECO:0000256" key="5">
    <source>
        <dbReference type="ARBA" id="ARBA00012609"/>
    </source>
</evidence>
<evidence type="ECO:0000313" key="13">
    <source>
        <dbReference type="EMBL" id="ACY83902.1"/>
    </source>
</evidence>
<keyword evidence="8 10" id="KW-0378">Hydrolase</keyword>
<dbReference type="Pfam" id="PF00576">
    <property type="entry name" value="Transthyretin"/>
    <property type="match status" value="1"/>
</dbReference>
<evidence type="ECO:0000313" key="14">
    <source>
        <dbReference type="Proteomes" id="UP000002634"/>
    </source>
</evidence>
<evidence type="ECO:0000256" key="10">
    <source>
        <dbReference type="RuleBase" id="RU361270"/>
    </source>
</evidence>
<dbReference type="PANTHER" id="PTHR10395">
    <property type="entry name" value="URICASE AND TRANSTHYRETIN-RELATED"/>
    <property type="match status" value="1"/>
</dbReference>
<protein>
    <recommendedName>
        <fullName evidence="6 10">5-hydroxyisourate hydrolase</fullName>
        <shortName evidence="10">HIU hydrolase</shortName>
        <shortName evidence="10">HIUHase</shortName>
        <ecNumber evidence="5 10">3.5.2.17</ecNumber>
    </recommendedName>
</protein>
<name>A0AAU8PIS9_EDWPI</name>
<keyword evidence="14" id="KW-1185">Reference proteome</keyword>
<evidence type="ECO:0000256" key="7">
    <source>
        <dbReference type="ARBA" id="ARBA00022631"/>
    </source>
</evidence>
<dbReference type="EC" id="3.5.2.17" evidence="5 10"/>
<dbReference type="Gene3D" id="2.60.40.180">
    <property type="entry name" value="Transthyretin/hydroxyisourate hydrolase domain"/>
    <property type="match status" value="1"/>
</dbReference>
<dbReference type="NCBIfam" id="TIGR02962">
    <property type="entry name" value="hdxy_isourate"/>
    <property type="match status" value="1"/>
</dbReference>
<feature type="binding site" evidence="9">
    <location>
        <position position="30"/>
    </location>
    <ligand>
        <name>substrate</name>
    </ligand>
</feature>
<dbReference type="CDD" id="cd05822">
    <property type="entry name" value="TLP_HIUase"/>
    <property type="match status" value="1"/>
</dbReference>
<evidence type="ECO:0000256" key="9">
    <source>
        <dbReference type="PIRSR" id="PIRSR600895-51"/>
    </source>
</evidence>
<dbReference type="InterPro" id="IPR000895">
    <property type="entry name" value="Transthyretin/HIU_hydrolase"/>
</dbReference>
<comment type="catalytic activity">
    <reaction evidence="1 10">
        <text>5-hydroxyisourate + H2O = 5-hydroxy-2-oxo-4-ureido-2,5-dihydro-1H-imidazole-5-carboxylate + H(+)</text>
        <dbReference type="Rhea" id="RHEA:23736"/>
        <dbReference type="ChEBI" id="CHEBI:15377"/>
        <dbReference type="ChEBI" id="CHEBI:15378"/>
        <dbReference type="ChEBI" id="CHEBI:18072"/>
        <dbReference type="ChEBI" id="CHEBI:58639"/>
        <dbReference type="EC" id="3.5.2.17"/>
    </reaction>
</comment>
<dbReference type="InterPro" id="IPR036817">
    <property type="entry name" value="Transthyretin/HIU_hydrolase_sf"/>
</dbReference>
<evidence type="ECO:0000259" key="12">
    <source>
        <dbReference type="Pfam" id="PF00576"/>
    </source>
</evidence>
<evidence type="ECO:0000256" key="1">
    <source>
        <dbReference type="ARBA" id="ARBA00001043"/>
    </source>
</evidence>
<dbReference type="PRINTS" id="PR00189">
    <property type="entry name" value="TRNSTHYRETIN"/>
</dbReference>
<keyword evidence="7 10" id="KW-0659">Purine metabolism</keyword>
<feature type="domain" description="Transthyretin/hydroxyisourate hydrolase" evidence="12">
    <location>
        <begin position="27"/>
        <end position="135"/>
    </location>
</feature>
<dbReference type="KEGG" id="etr:ETAE_1057"/>
<feature type="chain" id="PRO_5043549348" description="5-hydroxyisourate hydrolase" evidence="11">
    <location>
        <begin position="22"/>
        <end position="136"/>
    </location>
</feature>
<feature type="binding site" evidence="9">
    <location>
        <position position="68"/>
    </location>
    <ligand>
        <name>substrate</name>
    </ligand>
</feature>
<dbReference type="InterPro" id="IPR023416">
    <property type="entry name" value="Transthyretin/HIU_hydrolase_d"/>
</dbReference>
<organism evidence="13 14">
    <name type="scientific">Edwardsiella piscicida</name>
    <dbReference type="NCBI Taxonomy" id="1263550"/>
    <lineage>
        <taxon>Bacteria</taxon>
        <taxon>Pseudomonadati</taxon>
        <taxon>Pseudomonadota</taxon>
        <taxon>Gammaproteobacteria</taxon>
        <taxon>Enterobacterales</taxon>
        <taxon>Hafniaceae</taxon>
        <taxon>Edwardsiella</taxon>
    </lineage>
</organism>
<sequence length="136" mass="14780">MMKKMLLLTAMLSVIGAAAQAAPVGTLSVHILNQQTGKPAPGVAVMLERQDGSAWREIAHAATDNDGRVRSLYPAAADMDPGVYRVTFKTGAYFHGQGQETFFPEVPVLFQVTQQNEKLHVPLLLSQYGYATYRGS</sequence>
<dbReference type="GO" id="GO:0006144">
    <property type="term" value="P:purine nucleobase metabolic process"/>
    <property type="evidence" value="ECO:0007669"/>
    <property type="project" value="UniProtKB-KW"/>
</dbReference>
<dbReference type="InterPro" id="IPR014306">
    <property type="entry name" value="Hydroxyisourate_hydrolase"/>
</dbReference>
<evidence type="ECO:0000256" key="3">
    <source>
        <dbReference type="ARBA" id="ARBA00009850"/>
    </source>
</evidence>
<evidence type="ECO:0000256" key="2">
    <source>
        <dbReference type="ARBA" id="ARBA00002704"/>
    </source>
</evidence>
<dbReference type="SUPFAM" id="SSF49472">
    <property type="entry name" value="Transthyretin (synonym: prealbumin)"/>
    <property type="match status" value="1"/>
</dbReference>
<dbReference type="GO" id="GO:0033971">
    <property type="term" value="F:hydroxyisourate hydrolase activity"/>
    <property type="evidence" value="ECO:0007669"/>
    <property type="project" value="UniProtKB-EC"/>
</dbReference>
<comment type="similarity">
    <text evidence="3 10">Belongs to the transthyretin family. 5-hydroxyisourate hydrolase subfamily.</text>
</comment>
<accession>A0AAU8PIS9</accession>
<dbReference type="Proteomes" id="UP000002634">
    <property type="component" value="Chromosome"/>
</dbReference>
<dbReference type="InterPro" id="IPR023418">
    <property type="entry name" value="Thyroxine_BS"/>
</dbReference>
<keyword evidence="11" id="KW-0732">Signal</keyword>
<evidence type="ECO:0000256" key="11">
    <source>
        <dbReference type="SAM" id="SignalP"/>
    </source>
</evidence>
<comment type="subunit">
    <text evidence="4 10">Homotetramer.</text>
</comment>
<feature type="signal peptide" evidence="11">
    <location>
        <begin position="1"/>
        <end position="21"/>
    </location>
</feature>
<evidence type="ECO:0000256" key="6">
    <source>
        <dbReference type="ARBA" id="ARBA00017539"/>
    </source>
</evidence>
<dbReference type="AlphaFoldDB" id="A0AAU8PIS9"/>
<evidence type="ECO:0000256" key="4">
    <source>
        <dbReference type="ARBA" id="ARBA00011881"/>
    </source>
</evidence>
<proteinExistence type="inferred from homology"/>